<dbReference type="GO" id="GO:0008270">
    <property type="term" value="F:zinc ion binding"/>
    <property type="evidence" value="ECO:0007669"/>
    <property type="project" value="UniProtKB-KW"/>
</dbReference>
<dbReference type="Gene3D" id="2.130.10.10">
    <property type="entry name" value="YVTN repeat-like/Quinoprotein amine dehydrogenase"/>
    <property type="match status" value="1"/>
</dbReference>
<dbReference type="STRING" id="70415.A0A5S6QD97"/>
<evidence type="ECO:0000256" key="2">
    <source>
        <dbReference type="ARBA" id="ARBA00022833"/>
    </source>
</evidence>
<reference evidence="7" key="1">
    <citation type="submission" date="2019-12" db="UniProtKB">
        <authorList>
            <consortium name="WormBaseParasite"/>
        </authorList>
    </citation>
    <scope>IDENTIFICATION</scope>
</reference>
<dbReference type="InterPro" id="IPR013083">
    <property type="entry name" value="Znf_RING/FYVE/PHD"/>
</dbReference>
<name>A0A5S6QD97_TRIMR</name>
<dbReference type="Gene3D" id="3.30.40.10">
    <property type="entry name" value="Zinc/RING finger domain, C3HC4 (zinc finger)"/>
    <property type="match status" value="1"/>
</dbReference>
<dbReference type="PANTHER" id="PTHR23287:SF16">
    <property type="entry name" value="TECTONIN BETA-PROPELLER REPEAT-CONTAINING PROTEIN 2"/>
    <property type="match status" value="1"/>
</dbReference>
<dbReference type="PROSITE" id="PS50089">
    <property type="entry name" value="ZF_RING_2"/>
    <property type="match status" value="1"/>
</dbReference>
<dbReference type="Proteomes" id="UP000046395">
    <property type="component" value="Unassembled WGS sequence"/>
</dbReference>
<dbReference type="InterPro" id="IPR001841">
    <property type="entry name" value="Znf_RING"/>
</dbReference>
<dbReference type="WBParaSite" id="TMUE_1000005198.1">
    <property type="protein sequence ID" value="TMUE_1000005198.1"/>
    <property type="gene ID" value="WBGene00285217"/>
</dbReference>
<evidence type="ECO:0000256" key="3">
    <source>
        <dbReference type="PROSITE-ProRule" id="PRU00175"/>
    </source>
</evidence>
<evidence type="ECO:0000259" key="5">
    <source>
        <dbReference type="PROSITE" id="PS50089"/>
    </source>
</evidence>
<evidence type="ECO:0000313" key="7">
    <source>
        <dbReference type="WBParaSite" id="TMUE_1000005198.1"/>
    </source>
</evidence>
<protein>
    <submittedName>
        <fullName evidence="7">RING-type domain-containing protein</fullName>
    </submittedName>
</protein>
<feature type="region of interest" description="Disordered" evidence="4">
    <location>
        <begin position="377"/>
        <end position="414"/>
    </location>
</feature>
<keyword evidence="2" id="KW-0862">Zinc</keyword>
<proteinExistence type="predicted"/>
<dbReference type="SUPFAM" id="SSF101898">
    <property type="entry name" value="NHL repeat"/>
    <property type="match status" value="1"/>
</dbReference>
<dbReference type="AlphaFoldDB" id="A0A5S6QD97"/>
<accession>A0A5S6QD97</accession>
<evidence type="ECO:0000313" key="6">
    <source>
        <dbReference type="Proteomes" id="UP000046395"/>
    </source>
</evidence>
<evidence type="ECO:0000256" key="4">
    <source>
        <dbReference type="SAM" id="MobiDB-lite"/>
    </source>
</evidence>
<keyword evidence="6" id="KW-1185">Reference proteome</keyword>
<dbReference type="SUPFAM" id="SSF57850">
    <property type="entry name" value="RING/U-box"/>
    <property type="match status" value="1"/>
</dbReference>
<keyword evidence="1 3" id="KW-0863">Zinc-finger</keyword>
<sequence>MPAYAFTETSSLHILRPFESAGEHLMYCCIDVSRHLLVLGSTDGRIRVFHNSRSHARIGYYDLKMEMRQDDQPVVVAVSAKEYRLAVATRCPSIEVYNLKERTASSTIVLLNCLATSLSWGESDDRLFLGCDNGSVAETHLQVSGSFSQPKVIADVSKVIVQMDFSQPNLLISTTNRSYLLNCLTCDLISIGKGKYRGCYGSCFAKVNRSQSSVIYLARPKGCILKAETSGEVTSTFRLSSRCKIPCGPAWKPGKALPRFTLLEEQISFGKLHWFNGHFLLSADAPSKLLVLDSDKMQVATVCSLEEDLLDYTLWENAVFLITRNGKFKKLSLVDPADIICSHFPGYSSDFSTQFSKPDSTMLHCWGAPYARHVGADESAPGTCTQEEPGKIVSSKSPRPVSAPSSNVETPYNDEVAVPGNDARPGLKSVQLGQNECVLPDELVNESQCVMRRKMLVCCENCGLHNAWRILLTFGAYSYQLQLTEHDFGIGGVPNDLTEWQELFDIHSRMAYSPSAKSLCSICNAYLQREIRRTSGEVNFVGTSNSNGGARNYESTLASTWFWLRDVTVNFLIWACYKTNGIKFTRTLVDKCQYTRMNVTYAVFDAIFDSEGRDENHVLPPEAVQAIGRDWYNLRVTVKTETRSASAVVKVSEFCRLCTLPIRVTVSYEDHAVAAFPCGHHFHCYCLSKFFNPERKFHCPECSTHLPTRKKETDGSGQ</sequence>
<evidence type="ECO:0000256" key="1">
    <source>
        <dbReference type="ARBA" id="ARBA00022771"/>
    </source>
</evidence>
<organism evidence="6 7">
    <name type="scientific">Trichuris muris</name>
    <name type="common">Mouse whipworm</name>
    <dbReference type="NCBI Taxonomy" id="70415"/>
    <lineage>
        <taxon>Eukaryota</taxon>
        <taxon>Metazoa</taxon>
        <taxon>Ecdysozoa</taxon>
        <taxon>Nematoda</taxon>
        <taxon>Enoplea</taxon>
        <taxon>Dorylaimia</taxon>
        <taxon>Trichinellida</taxon>
        <taxon>Trichuridae</taxon>
        <taxon>Trichuris</taxon>
    </lineage>
</organism>
<dbReference type="InterPro" id="IPR015943">
    <property type="entry name" value="WD40/YVTN_repeat-like_dom_sf"/>
</dbReference>
<dbReference type="PANTHER" id="PTHR23287">
    <property type="entry name" value="RUBY-EYE2-LIKE PROTEIN"/>
    <property type="match status" value="1"/>
</dbReference>
<keyword evidence="1 3" id="KW-0479">Metal-binding</keyword>
<feature type="domain" description="RING-type" evidence="5">
    <location>
        <begin position="655"/>
        <end position="703"/>
    </location>
</feature>